<name>A0A8I6RVP0_CIMLE</name>
<proteinExistence type="predicted"/>
<dbReference type="KEGG" id="clec:106667318"/>
<dbReference type="EnsemblMetazoa" id="XM_014395195.2">
    <property type="protein sequence ID" value="XP_014250681.1"/>
    <property type="gene ID" value="LOC106667318"/>
</dbReference>
<feature type="signal peptide" evidence="2">
    <location>
        <begin position="1"/>
        <end position="22"/>
    </location>
</feature>
<evidence type="ECO:0000256" key="1">
    <source>
        <dbReference type="SAM" id="Coils"/>
    </source>
</evidence>
<reference evidence="3" key="1">
    <citation type="submission" date="2022-01" db="UniProtKB">
        <authorList>
            <consortium name="EnsemblMetazoa"/>
        </authorList>
    </citation>
    <scope>IDENTIFICATION</scope>
</reference>
<evidence type="ECO:0000313" key="4">
    <source>
        <dbReference type="Proteomes" id="UP000494040"/>
    </source>
</evidence>
<evidence type="ECO:0000256" key="2">
    <source>
        <dbReference type="SAM" id="SignalP"/>
    </source>
</evidence>
<dbReference type="AlphaFoldDB" id="A0A8I6RVP0"/>
<accession>A0A8I6RVP0</accession>
<keyword evidence="4" id="KW-1185">Reference proteome</keyword>
<dbReference type="Proteomes" id="UP000494040">
    <property type="component" value="Unassembled WGS sequence"/>
</dbReference>
<organism evidence="3 4">
    <name type="scientific">Cimex lectularius</name>
    <name type="common">Bed bug</name>
    <name type="synonym">Acanthia lectularia</name>
    <dbReference type="NCBI Taxonomy" id="79782"/>
    <lineage>
        <taxon>Eukaryota</taxon>
        <taxon>Metazoa</taxon>
        <taxon>Ecdysozoa</taxon>
        <taxon>Arthropoda</taxon>
        <taxon>Hexapoda</taxon>
        <taxon>Insecta</taxon>
        <taxon>Pterygota</taxon>
        <taxon>Neoptera</taxon>
        <taxon>Paraneoptera</taxon>
        <taxon>Hemiptera</taxon>
        <taxon>Heteroptera</taxon>
        <taxon>Panheteroptera</taxon>
        <taxon>Cimicomorpha</taxon>
        <taxon>Cimicidae</taxon>
        <taxon>Cimex</taxon>
    </lineage>
</organism>
<dbReference type="RefSeq" id="XP_014250681.1">
    <property type="nucleotide sequence ID" value="XM_014395195.2"/>
</dbReference>
<keyword evidence="1" id="KW-0175">Coiled coil</keyword>
<keyword evidence="2" id="KW-0732">Signal</keyword>
<protein>
    <submittedName>
        <fullName evidence="3">Uncharacterized protein</fullName>
    </submittedName>
</protein>
<sequence>MGNLYIFILLVSVNFFVEGSFGAYLSDKDKAVENDKRRLEKLVDERDLLVKVYHDCVLDFKHKEKEQLKTTIQNYFYELKNDIINTLFLYPHPDYGLVSGLYDFLVREKSETAEEAFTKYEALLDLIRTNLESETVDDLSTMYWKRVEKFLTDPFDFLGKLSNVTNAMVYGYSPSVIPRQPNICIKTFIKHLITKGRMVMEHYQNCAIYFEKGQEKRVQSLAQKLDRFKADLHESILTDDEDGVYFAERVITLSLNQIITAGFYSMTVDYGFLYLVIHDYLHDVANDTHTVSQFWRAAIKFLNGPFEFSGPRLKSENVSREIGQCLKINMEHMLEKRQKLPTPYHTCAVELDVKKRKLMLDKIKENMDNLKNLMDKMRFEDNKRDRVLLDFFNIYVFNMPAKNLKEGFKKYENVMNFFFNTLTWTEERLDELDTKYWSRVTNFFNGPSIFSGIISNETEKALSDVSANMADIKQEITGNLKNDFLNQLMDRMRMIRTYHICGDEFTVETRMKLTHAIADELKSLKNDMDEMYLSEKKSNGYLIQDLYSRVWPMWTHSDKGFQAAFEVYHQLLNSFMSSLKNGFDEPSQLRKDFWKRIMQFVKMPVL</sequence>
<feature type="coiled-coil region" evidence="1">
    <location>
        <begin position="353"/>
        <end position="380"/>
    </location>
</feature>
<dbReference type="GeneID" id="106667318"/>
<evidence type="ECO:0000313" key="3">
    <source>
        <dbReference type="EnsemblMetazoa" id="XP_014250681.1"/>
    </source>
</evidence>
<feature type="chain" id="PRO_5035308645" evidence="2">
    <location>
        <begin position="23"/>
        <end position="606"/>
    </location>
</feature>